<evidence type="ECO:0000259" key="6">
    <source>
        <dbReference type="PROSITE" id="PS50977"/>
    </source>
</evidence>
<evidence type="ECO:0000313" key="7">
    <source>
        <dbReference type="EMBL" id="GEO35669.1"/>
    </source>
</evidence>
<evidence type="ECO:0000256" key="2">
    <source>
        <dbReference type="ARBA" id="ARBA00023125"/>
    </source>
</evidence>
<dbReference type="PROSITE" id="PS01081">
    <property type="entry name" value="HTH_TETR_1"/>
    <property type="match status" value="1"/>
</dbReference>
<feature type="compositionally biased region" description="Basic and acidic residues" evidence="5">
    <location>
        <begin position="173"/>
        <end position="184"/>
    </location>
</feature>
<evidence type="ECO:0000256" key="4">
    <source>
        <dbReference type="PROSITE-ProRule" id="PRU00335"/>
    </source>
</evidence>
<evidence type="ECO:0000313" key="8">
    <source>
        <dbReference type="Proteomes" id="UP000321181"/>
    </source>
</evidence>
<reference evidence="7 8" key="1">
    <citation type="submission" date="2019-07" db="EMBL/GenBank/DDBJ databases">
        <title>Whole genome shotgun sequence of Cellulomonas aerilata NBRC 106308.</title>
        <authorList>
            <person name="Hosoyama A."/>
            <person name="Uohara A."/>
            <person name="Ohji S."/>
            <person name="Ichikawa N."/>
        </authorList>
    </citation>
    <scope>NUCLEOTIDE SEQUENCE [LARGE SCALE GENOMIC DNA]</scope>
    <source>
        <strain evidence="7 8">NBRC 106308</strain>
    </source>
</reference>
<keyword evidence="2 4" id="KW-0238">DNA-binding</keyword>
<keyword evidence="3" id="KW-0804">Transcription</keyword>
<proteinExistence type="predicted"/>
<accession>A0A512DGP7</accession>
<gene>
    <name evidence="7" type="ORF">CAE01nite_33940</name>
</gene>
<dbReference type="OrthoDB" id="8688418at2"/>
<dbReference type="InterPro" id="IPR009057">
    <property type="entry name" value="Homeodomain-like_sf"/>
</dbReference>
<dbReference type="InterPro" id="IPR001647">
    <property type="entry name" value="HTH_TetR"/>
</dbReference>
<dbReference type="AlphaFoldDB" id="A0A512DGP7"/>
<feature type="domain" description="HTH tetR-type" evidence="6">
    <location>
        <begin position="32"/>
        <end position="92"/>
    </location>
</feature>
<keyword evidence="8" id="KW-1185">Reference proteome</keyword>
<dbReference type="Pfam" id="PF00440">
    <property type="entry name" value="TetR_N"/>
    <property type="match status" value="1"/>
</dbReference>
<dbReference type="InterPro" id="IPR050109">
    <property type="entry name" value="HTH-type_TetR-like_transc_reg"/>
</dbReference>
<dbReference type="PANTHER" id="PTHR30055:SF238">
    <property type="entry name" value="MYCOFACTOCIN BIOSYNTHESIS TRANSCRIPTIONAL REGULATOR MFTR-RELATED"/>
    <property type="match status" value="1"/>
</dbReference>
<dbReference type="PANTHER" id="PTHR30055">
    <property type="entry name" value="HTH-TYPE TRANSCRIPTIONAL REGULATOR RUTR"/>
    <property type="match status" value="1"/>
</dbReference>
<evidence type="ECO:0000256" key="1">
    <source>
        <dbReference type="ARBA" id="ARBA00023015"/>
    </source>
</evidence>
<sequence>MQSLQSCRRCKVVDVVRDVADGPLGLRERQKRARRAALVDAAHLLVARDGLDAVTVEAICAEAGVSPRTFFNYFESKDDAVLGMEPLALDPDLAETFAAGGPTGDLASDLEALARSVLVVPVMTRDRLAAAAELARRDPRLSARLLAWMERYRVQVDALLRRRIAGDTGAPDDTSHTSETDATGRTRFAASSTTDDDGGGAAAAAGSTTGTEAAHDALVEIAGMTLMVLVRSALTRWEMSGARGEVGDHLGAARADLRLLLGGT</sequence>
<dbReference type="Gene3D" id="1.10.357.10">
    <property type="entry name" value="Tetracycline Repressor, domain 2"/>
    <property type="match status" value="1"/>
</dbReference>
<dbReference type="EMBL" id="BJYY01000021">
    <property type="protein sequence ID" value="GEO35669.1"/>
    <property type="molecule type" value="Genomic_DNA"/>
</dbReference>
<keyword evidence="1" id="KW-0805">Transcription regulation</keyword>
<name>A0A512DGP7_9CELL</name>
<dbReference type="GO" id="GO:0003700">
    <property type="term" value="F:DNA-binding transcription factor activity"/>
    <property type="evidence" value="ECO:0007669"/>
    <property type="project" value="TreeGrafter"/>
</dbReference>
<dbReference type="PROSITE" id="PS50977">
    <property type="entry name" value="HTH_TETR_2"/>
    <property type="match status" value="1"/>
</dbReference>
<comment type="caution">
    <text evidence="7">The sequence shown here is derived from an EMBL/GenBank/DDBJ whole genome shotgun (WGS) entry which is preliminary data.</text>
</comment>
<dbReference type="Proteomes" id="UP000321181">
    <property type="component" value="Unassembled WGS sequence"/>
</dbReference>
<organism evidence="7 8">
    <name type="scientific">Cellulomonas aerilata</name>
    <dbReference type="NCBI Taxonomy" id="515326"/>
    <lineage>
        <taxon>Bacteria</taxon>
        <taxon>Bacillati</taxon>
        <taxon>Actinomycetota</taxon>
        <taxon>Actinomycetes</taxon>
        <taxon>Micrococcales</taxon>
        <taxon>Cellulomonadaceae</taxon>
        <taxon>Cellulomonas</taxon>
    </lineage>
</organism>
<dbReference type="SUPFAM" id="SSF46689">
    <property type="entry name" value="Homeodomain-like"/>
    <property type="match status" value="1"/>
</dbReference>
<feature type="DNA-binding region" description="H-T-H motif" evidence="4">
    <location>
        <begin position="55"/>
        <end position="74"/>
    </location>
</feature>
<evidence type="ECO:0000256" key="3">
    <source>
        <dbReference type="ARBA" id="ARBA00023163"/>
    </source>
</evidence>
<protein>
    <recommendedName>
        <fullName evidence="6">HTH tetR-type domain-containing protein</fullName>
    </recommendedName>
</protein>
<feature type="region of interest" description="Disordered" evidence="5">
    <location>
        <begin position="166"/>
        <end position="209"/>
    </location>
</feature>
<evidence type="ECO:0000256" key="5">
    <source>
        <dbReference type="SAM" id="MobiDB-lite"/>
    </source>
</evidence>
<dbReference type="GO" id="GO:0000976">
    <property type="term" value="F:transcription cis-regulatory region binding"/>
    <property type="evidence" value="ECO:0007669"/>
    <property type="project" value="TreeGrafter"/>
</dbReference>
<dbReference type="InterPro" id="IPR023772">
    <property type="entry name" value="DNA-bd_HTH_TetR-type_CS"/>
</dbReference>